<accession>A0ABD1ZGK8</accession>
<sequence length="374" mass="41487">MVDNVDSRVYFVTEASLIGQMTQDDIKLWFRHLSSIAAVIGKERTRKGLIPFVSMSISGHEFEGEVLLTMAEKLDFFFLHVGDHSTMTCVMTVISYDVKRSAGSNLGKFAATVKTTNWKSDILTLLKDLSEDRLDSKDLSMLQSYSNLLIISNTFYLRFPVSHKTKNGGVETAIQHIFPCVKDLSTDSSQGVRAALASVIMGMAPLLGRENTMEHLLPVFLTLLKDESKDVHLNIIGGLDQAEEVIPNGCDLQEQFGTDWATQHIIPQLVDMINNPHYLYRIAVLSAISLLAPVVGPEATSPTLLPVVIKAGEDRVPNVRFNVAKVLQSIILVVDFTTVGEIMHPCLQELSQVPDRDVRYFANQEIQACGHVML</sequence>
<dbReference type="PANTHER" id="PTHR10648">
    <property type="entry name" value="SERINE/THREONINE-PROTEIN PHOSPHATASE PP2A 65 KDA REGULATORY SUBUNIT"/>
    <property type="match status" value="1"/>
</dbReference>
<dbReference type="AlphaFoldDB" id="A0ABD1ZGK8"/>
<dbReference type="InterPro" id="IPR051023">
    <property type="entry name" value="PP2A_Regulatory_Subunit_A"/>
</dbReference>
<evidence type="ECO:0000313" key="5">
    <source>
        <dbReference type="EMBL" id="KAL2650455.1"/>
    </source>
</evidence>
<keyword evidence="1" id="KW-0677">Repeat</keyword>
<dbReference type="Proteomes" id="UP001605036">
    <property type="component" value="Unassembled WGS sequence"/>
</dbReference>
<keyword evidence="6" id="KW-1185">Reference proteome</keyword>
<dbReference type="EMBL" id="JBHFFA010000001">
    <property type="protein sequence ID" value="KAL2650455.1"/>
    <property type="molecule type" value="Genomic_DNA"/>
</dbReference>
<dbReference type="InterPro" id="IPR054573">
    <property type="entry name" value="PP2A/SF3B1-like_HEAT"/>
</dbReference>
<dbReference type="SUPFAM" id="SSF48371">
    <property type="entry name" value="ARM repeat"/>
    <property type="match status" value="1"/>
</dbReference>
<evidence type="ECO:0000256" key="2">
    <source>
        <dbReference type="ARBA" id="ARBA00038332"/>
    </source>
</evidence>
<evidence type="ECO:0000313" key="6">
    <source>
        <dbReference type="Proteomes" id="UP001605036"/>
    </source>
</evidence>
<comment type="caution">
    <text evidence="5">The sequence shown here is derived from an EMBL/GenBank/DDBJ whole genome shotgun (WGS) entry which is preliminary data.</text>
</comment>
<dbReference type="InterPro" id="IPR011989">
    <property type="entry name" value="ARM-like"/>
</dbReference>
<dbReference type="InterPro" id="IPR021133">
    <property type="entry name" value="HEAT_type_2"/>
</dbReference>
<feature type="repeat" description="HEAT" evidence="3">
    <location>
        <begin position="304"/>
        <end position="341"/>
    </location>
</feature>
<feature type="repeat" description="HEAT" evidence="3">
    <location>
        <begin position="265"/>
        <end position="303"/>
    </location>
</feature>
<evidence type="ECO:0000259" key="4">
    <source>
        <dbReference type="Pfam" id="PF22646"/>
    </source>
</evidence>
<feature type="domain" description="Phosphatase PP2A regulatory subunit A/Splicing factor 3B subunit 1-like HEAT repeat" evidence="4">
    <location>
        <begin position="170"/>
        <end position="208"/>
    </location>
</feature>
<dbReference type="PROSITE" id="PS50077">
    <property type="entry name" value="HEAT_REPEAT"/>
    <property type="match status" value="3"/>
</dbReference>
<protein>
    <recommendedName>
        <fullName evidence="4">Phosphatase PP2A regulatory subunit A/Splicing factor 3B subunit 1-like HEAT repeat domain-containing protein</fullName>
    </recommendedName>
</protein>
<organism evidence="5 6">
    <name type="scientific">Riccia fluitans</name>
    <dbReference type="NCBI Taxonomy" id="41844"/>
    <lineage>
        <taxon>Eukaryota</taxon>
        <taxon>Viridiplantae</taxon>
        <taxon>Streptophyta</taxon>
        <taxon>Embryophyta</taxon>
        <taxon>Marchantiophyta</taxon>
        <taxon>Marchantiopsida</taxon>
        <taxon>Marchantiidae</taxon>
        <taxon>Marchantiales</taxon>
        <taxon>Ricciaceae</taxon>
        <taxon>Riccia</taxon>
    </lineage>
</organism>
<feature type="repeat" description="HEAT" evidence="3">
    <location>
        <begin position="177"/>
        <end position="215"/>
    </location>
</feature>
<dbReference type="InterPro" id="IPR016024">
    <property type="entry name" value="ARM-type_fold"/>
</dbReference>
<dbReference type="Pfam" id="PF22646">
    <property type="entry name" value="PPP2R1A-like_HEAT"/>
    <property type="match status" value="1"/>
</dbReference>
<dbReference type="PANTHER" id="PTHR10648:SF4">
    <property type="entry name" value="PROTEIN PHOSPHATASE 2 (FORMERLY 2A), REGULATORY SUBUNIT A, BETA ISOFORM-RELATED"/>
    <property type="match status" value="1"/>
</dbReference>
<name>A0ABD1ZGK8_9MARC</name>
<dbReference type="Gene3D" id="1.25.10.10">
    <property type="entry name" value="Leucine-rich Repeat Variant"/>
    <property type="match status" value="2"/>
</dbReference>
<evidence type="ECO:0000256" key="3">
    <source>
        <dbReference type="PROSITE-ProRule" id="PRU00103"/>
    </source>
</evidence>
<gene>
    <name evidence="5" type="ORF">R1flu_018583</name>
</gene>
<evidence type="ECO:0000256" key="1">
    <source>
        <dbReference type="ARBA" id="ARBA00022737"/>
    </source>
</evidence>
<comment type="similarity">
    <text evidence="2">Belongs to the phosphatase 2A regulatory subunit A family.</text>
</comment>
<reference evidence="5 6" key="1">
    <citation type="submission" date="2024-09" db="EMBL/GenBank/DDBJ databases">
        <title>Chromosome-scale assembly of Riccia fluitans.</title>
        <authorList>
            <person name="Paukszto L."/>
            <person name="Sawicki J."/>
            <person name="Karawczyk K."/>
            <person name="Piernik-Szablinska J."/>
            <person name="Szczecinska M."/>
            <person name="Mazdziarz M."/>
        </authorList>
    </citation>
    <scope>NUCLEOTIDE SEQUENCE [LARGE SCALE GENOMIC DNA]</scope>
    <source>
        <strain evidence="5">Rf_01</strain>
        <tissue evidence="5">Aerial parts of the thallus</tissue>
    </source>
</reference>
<proteinExistence type="inferred from homology"/>